<evidence type="ECO:0000313" key="1">
    <source>
        <dbReference type="EMBL" id="EEG52605.1"/>
    </source>
</evidence>
<accession>C0D7U6</accession>
<name>C0D7U6_9FIRM</name>
<dbReference type="HOGENOM" id="CLU_3041849_0_0_9"/>
<protein>
    <submittedName>
        <fullName evidence="1">Uncharacterized protein</fullName>
    </submittedName>
</protein>
<dbReference type="EMBL" id="ACCJ01000440">
    <property type="protein sequence ID" value="EEG52605.1"/>
    <property type="molecule type" value="Genomic_DNA"/>
</dbReference>
<dbReference type="Proteomes" id="UP000004756">
    <property type="component" value="Unassembled WGS sequence"/>
</dbReference>
<reference evidence="1 2" key="1">
    <citation type="submission" date="2009-02" db="EMBL/GenBank/DDBJ databases">
        <title>Draft genome sequence of Clostridium asparagiforme (DSM 15981).</title>
        <authorList>
            <person name="Sudarsanam P."/>
            <person name="Ley R."/>
            <person name="Guruge J."/>
            <person name="Turnbaugh P.J."/>
            <person name="Mahowald M."/>
            <person name="Liep D."/>
            <person name="Gordon J."/>
        </authorList>
    </citation>
    <scope>NUCLEOTIDE SEQUENCE [LARGE SCALE GENOMIC DNA]</scope>
    <source>
        <strain evidence="1 2">DSM 15981</strain>
    </source>
</reference>
<proteinExistence type="predicted"/>
<dbReference type="AlphaFoldDB" id="C0D7U6"/>
<keyword evidence="2" id="KW-1185">Reference proteome</keyword>
<organism evidence="1 2">
    <name type="scientific">[Clostridium] asparagiforme DSM 15981</name>
    <dbReference type="NCBI Taxonomy" id="518636"/>
    <lineage>
        <taxon>Bacteria</taxon>
        <taxon>Bacillati</taxon>
        <taxon>Bacillota</taxon>
        <taxon>Clostridia</taxon>
        <taxon>Lachnospirales</taxon>
        <taxon>Lachnospiraceae</taxon>
        <taxon>Enterocloster</taxon>
    </lineage>
</organism>
<gene>
    <name evidence="1" type="ORF">CLOSTASPAR_05343</name>
</gene>
<evidence type="ECO:0000313" key="2">
    <source>
        <dbReference type="Proteomes" id="UP000004756"/>
    </source>
</evidence>
<comment type="caution">
    <text evidence="1">The sequence shown here is derived from an EMBL/GenBank/DDBJ whole genome shotgun (WGS) entry which is preliminary data.</text>
</comment>
<sequence length="54" mass="6109">MSRKCIRQSSAALPFTPCPVTCYAMHRNGKTPFRPDPSKTLKNFHIPCFPFKPG</sequence>